<keyword evidence="4" id="KW-1185">Reference proteome</keyword>
<organism evidence="3 4">
    <name type="scientific">Setaria viridis</name>
    <name type="common">Green bristlegrass</name>
    <name type="synonym">Setaria italica subsp. viridis</name>
    <dbReference type="NCBI Taxonomy" id="4556"/>
    <lineage>
        <taxon>Eukaryota</taxon>
        <taxon>Viridiplantae</taxon>
        <taxon>Streptophyta</taxon>
        <taxon>Embryophyta</taxon>
        <taxon>Tracheophyta</taxon>
        <taxon>Spermatophyta</taxon>
        <taxon>Magnoliopsida</taxon>
        <taxon>Liliopsida</taxon>
        <taxon>Poales</taxon>
        <taxon>Poaceae</taxon>
        <taxon>PACMAD clade</taxon>
        <taxon>Panicoideae</taxon>
        <taxon>Panicodae</taxon>
        <taxon>Paniceae</taxon>
        <taxon>Cenchrinae</taxon>
        <taxon>Setaria</taxon>
    </lineage>
</organism>
<feature type="chain" id="PRO_5020963669" description="Bifunctional inhibitor/plant lipid transfer protein/seed storage helical domain-containing protein" evidence="1">
    <location>
        <begin position="24"/>
        <end position="115"/>
    </location>
</feature>
<dbReference type="Gramene" id="TKW28548">
    <property type="protein sequence ID" value="TKW28548"/>
    <property type="gene ID" value="SEVIR_3G335000v2"/>
</dbReference>
<evidence type="ECO:0000313" key="4">
    <source>
        <dbReference type="Proteomes" id="UP000298652"/>
    </source>
</evidence>
<feature type="signal peptide" evidence="1">
    <location>
        <begin position="1"/>
        <end position="23"/>
    </location>
</feature>
<gene>
    <name evidence="3" type="ORF">SEVIR_3G335000v2</name>
</gene>
<dbReference type="OMA" id="CEELPCT"/>
<protein>
    <recommendedName>
        <fullName evidence="2">Bifunctional inhibitor/plant lipid transfer protein/seed storage helical domain-containing protein</fullName>
    </recommendedName>
</protein>
<name>A0A4U6VGF3_SETVI</name>
<evidence type="ECO:0000259" key="2">
    <source>
        <dbReference type="Pfam" id="PF14368"/>
    </source>
</evidence>
<dbReference type="InterPro" id="IPR016140">
    <property type="entry name" value="Bifunc_inhib/LTP/seed_store"/>
</dbReference>
<dbReference type="EMBL" id="CM016554">
    <property type="protein sequence ID" value="TKW28548.1"/>
    <property type="molecule type" value="Genomic_DNA"/>
</dbReference>
<dbReference type="Proteomes" id="UP000298652">
    <property type="component" value="Chromosome 3"/>
</dbReference>
<keyword evidence="1" id="KW-0732">Signal</keyword>
<dbReference type="AlphaFoldDB" id="A0A4U6VGF3"/>
<evidence type="ECO:0000313" key="3">
    <source>
        <dbReference type="EMBL" id="TKW28548.1"/>
    </source>
</evidence>
<sequence length="115" mass="13283">MSGGTRWVGLVLPALRWMGMVLPAVRVSSEGQQRRESAELPCTEQQKKDILETCFDILTRGSMRIIIPPKYGSCFMKVREVSHNDMSCIIKLLTFQEHIDYVETRIQKLEHQCTR</sequence>
<evidence type="ECO:0000256" key="1">
    <source>
        <dbReference type="SAM" id="SignalP"/>
    </source>
</evidence>
<proteinExistence type="predicted"/>
<reference evidence="3" key="1">
    <citation type="submission" date="2019-03" db="EMBL/GenBank/DDBJ databases">
        <title>WGS assembly of Setaria viridis.</title>
        <authorList>
            <person name="Huang P."/>
            <person name="Jenkins J."/>
            <person name="Grimwood J."/>
            <person name="Barry K."/>
            <person name="Healey A."/>
            <person name="Mamidi S."/>
            <person name="Sreedasyam A."/>
            <person name="Shu S."/>
            <person name="Feldman M."/>
            <person name="Wu J."/>
            <person name="Yu Y."/>
            <person name="Chen C."/>
            <person name="Johnson J."/>
            <person name="Rokhsar D."/>
            <person name="Baxter I."/>
            <person name="Schmutz J."/>
            <person name="Brutnell T."/>
            <person name="Kellogg E."/>
        </authorList>
    </citation>
    <scope>NUCLEOTIDE SEQUENCE [LARGE SCALE GENOMIC DNA]</scope>
</reference>
<dbReference type="Pfam" id="PF14368">
    <property type="entry name" value="LTP_2"/>
    <property type="match status" value="1"/>
</dbReference>
<accession>A0A4U6VGF3</accession>
<feature type="domain" description="Bifunctional inhibitor/plant lipid transfer protein/seed storage helical" evidence="2">
    <location>
        <begin position="32"/>
        <end position="114"/>
    </location>
</feature>